<dbReference type="AlphaFoldDB" id="A0A1Y5YAS3"/>
<proteinExistence type="predicted"/>
<name>A0A1Y5YAS3_KIBAR</name>
<dbReference type="EMBL" id="FWXV01000017">
    <property type="protein sequence ID" value="SMD26769.1"/>
    <property type="molecule type" value="Genomic_DNA"/>
</dbReference>
<evidence type="ECO:0000313" key="1">
    <source>
        <dbReference type="EMBL" id="SMD26769.1"/>
    </source>
</evidence>
<organism evidence="1 2">
    <name type="scientific">Kibdelosporangium aridum</name>
    <dbReference type="NCBI Taxonomy" id="2030"/>
    <lineage>
        <taxon>Bacteria</taxon>
        <taxon>Bacillati</taxon>
        <taxon>Actinomycetota</taxon>
        <taxon>Actinomycetes</taxon>
        <taxon>Pseudonocardiales</taxon>
        <taxon>Pseudonocardiaceae</taxon>
        <taxon>Kibdelosporangium</taxon>
    </lineage>
</organism>
<sequence>MRCRVVTRLTGFAEGKSGAPGDGGGAGRPWVFAMAGLRHISGYVRQVSDRS</sequence>
<evidence type="ECO:0000313" key="2">
    <source>
        <dbReference type="Proteomes" id="UP000192674"/>
    </source>
</evidence>
<gene>
    <name evidence="1" type="ORF">SAMN05661093_10356</name>
</gene>
<protein>
    <submittedName>
        <fullName evidence="1">Uncharacterized protein</fullName>
    </submittedName>
</protein>
<reference evidence="1 2" key="1">
    <citation type="submission" date="2017-04" db="EMBL/GenBank/DDBJ databases">
        <authorList>
            <person name="Afonso C.L."/>
            <person name="Miller P.J."/>
            <person name="Scott M.A."/>
            <person name="Spackman E."/>
            <person name="Goraichik I."/>
            <person name="Dimitrov K.M."/>
            <person name="Suarez D.L."/>
            <person name="Swayne D.E."/>
        </authorList>
    </citation>
    <scope>NUCLEOTIDE SEQUENCE [LARGE SCALE GENOMIC DNA]</scope>
    <source>
        <strain evidence="1 2">DSM 43828</strain>
    </source>
</reference>
<accession>A0A1Y5YAS3</accession>
<keyword evidence="2" id="KW-1185">Reference proteome</keyword>
<dbReference type="Proteomes" id="UP000192674">
    <property type="component" value="Unassembled WGS sequence"/>
</dbReference>